<gene>
    <name evidence="2" type="ORF">DGYR_LOCUS5123</name>
</gene>
<dbReference type="AlphaFoldDB" id="A0A7I8VME3"/>
<reference evidence="2 3" key="1">
    <citation type="submission" date="2020-08" db="EMBL/GenBank/DDBJ databases">
        <authorList>
            <person name="Hejnol A."/>
        </authorList>
    </citation>
    <scope>NUCLEOTIDE SEQUENCE [LARGE SCALE GENOMIC DNA]</scope>
</reference>
<keyword evidence="3" id="KW-1185">Reference proteome</keyword>
<feature type="compositionally biased region" description="Basic and acidic residues" evidence="1">
    <location>
        <begin position="76"/>
        <end position="98"/>
    </location>
</feature>
<evidence type="ECO:0000256" key="1">
    <source>
        <dbReference type="SAM" id="MobiDB-lite"/>
    </source>
</evidence>
<comment type="caution">
    <text evidence="2">The sequence shown here is derived from an EMBL/GenBank/DDBJ whole genome shotgun (WGS) entry which is preliminary data.</text>
</comment>
<evidence type="ECO:0000313" key="2">
    <source>
        <dbReference type="EMBL" id="CAD5116499.1"/>
    </source>
</evidence>
<sequence length="98" mass="10661">MGQRRNGTRSSLSRAATIRLAEALISVSCRPRQRDAIGADTPCAIKCKNATPKTLSVPGALSGLGRSRLVSSRRSSKVDDRAGRRDTDFTERRFEATI</sequence>
<evidence type="ECO:0000313" key="3">
    <source>
        <dbReference type="Proteomes" id="UP000549394"/>
    </source>
</evidence>
<accession>A0A7I8VME3</accession>
<dbReference type="Proteomes" id="UP000549394">
    <property type="component" value="Unassembled WGS sequence"/>
</dbReference>
<proteinExistence type="predicted"/>
<protein>
    <submittedName>
        <fullName evidence="2">Uncharacterized protein</fullName>
    </submittedName>
</protein>
<organism evidence="2 3">
    <name type="scientific">Dimorphilus gyrociliatus</name>
    <dbReference type="NCBI Taxonomy" id="2664684"/>
    <lineage>
        <taxon>Eukaryota</taxon>
        <taxon>Metazoa</taxon>
        <taxon>Spiralia</taxon>
        <taxon>Lophotrochozoa</taxon>
        <taxon>Annelida</taxon>
        <taxon>Polychaeta</taxon>
        <taxon>Polychaeta incertae sedis</taxon>
        <taxon>Dinophilidae</taxon>
        <taxon>Dimorphilus</taxon>
    </lineage>
</organism>
<dbReference type="EMBL" id="CAJFCJ010000006">
    <property type="protein sequence ID" value="CAD5116499.1"/>
    <property type="molecule type" value="Genomic_DNA"/>
</dbReference>
<feature type="region of interest" description="Disordered" evidence="1">
    <location>
        <begin position="67"/>
        <end position="98"/>
    </location>
</feature>
<name>A0A7I8VME3_9ANNE</name>